<evidence type="ECO:0000313" key="3">
    <source>
        <dbReference type="Proteomes" id="UP000614580"/>
    </source>
</evidence>
<keyword evidence="1" id="KW-0472">Membrane</keyword>
<keyword evidence="1" id="KW-0812">Transmembrane</keyword>
<sequence>MEKSKFVYIGSLVILAVLLVLAFYHPVITGSKCSEVQRVQLLENGTE</sequence>
<name>A0A812A2W2_9EURY</name>
<evidence type="ECO:0000256" key="1">
    <source>
        <dbReference type="SAM" id="Phobius"/>
    </source>
</evidence>
<proteinExistence type="predicted"/>
<keyword evidence="1" id="KW-1133">Transmembrane helix</keyword>
<dbReference type="AlphaFoldDB" id="A0A812A2W2"/>
<evidence type="ECO:0000313" key="2">
    <source>
        <dbReference type="EMBL" id="CAD7767259.1"/>
    </source>
</evidence>
<accession>A0A812A2W2</accession>
<gene>
    <name evidence="2" type="ORF">DNFNHJIP_00667</name>
</gene>
<protein>
    <submittedName>
        <fullName evidence="2">Uncharacterized protein</fullName>
    </submittedName>
</protein>
<dbReference type="EMBL" id="CAJHZY010000104">
    <property type="protein sequence ID" value="CAD7767259.1"/>
    <property type="molecule type" value="Genomic_DNA"/>
</dbReference>
<dbReference type="Proteomes" id="UP000614580">
    <property type="component" value="Unassembled WGS sequence"/>
</dbReference>
<feature type="transmembrane region" description="Helical" evidence="1">
    <location>
        <begin position="6"/>
        <end position="24"/>
    </location>
</feature>
<comment type="caution">
    <text evidence="2">The sequence shown here is derived from an EMBL/GenBank/DDBJ whole genome shotgun (WGS) entry which is preliminary data.</text>
</comment>
<reference evidence="2" key="1">
    <citation type="submission" date="2020-12" db="EMBL/GenBank/DDBJ databases">
        <authorList>
            <person name="Hahn C.J."/>
            <person name="Laso-Perez R."/>
            <person name="Vulcano F."/>
            <person name="Vaziourakis K.-M."/>
            <person name="Stokke R."/>
            <person name="Steen I.H."/>
            <person name="Teske A."/>
            <person name="Boetius A."/>
            <person name="Liebeke M."/>
            <person name="Amann R."/>
            <person name="Knittel K."/>
        </authorList>
    </citation>
    <scope>NUCLEOTIDE SEQUENCE</scope>
    <source>
        <strain evidence="2">Gfbio:c6db26ca-90af-429b-aeed-0e3e8aed0b5e:GoM-Arc1_AMV-AAA_792_C10</strain>
    </source>
</reference>
<organism evidence="2 3">
    <name type="scientific">Candidatus Argoarchaeum ethanivorans</name>
    <dbReference type="NCBI Taxonomy" id="2608793"/>
    <lineage>
        <taxon>Archaea</taxon>
        <taxon>Methanobacteriati</taxon>
        <taxon>Methanobacteriota</taxon>
        <taxon>Stenosarchaea group</taxon>
        <taxon>Methanomicrobia</taxon>
        <taxon>Methanosarcinales</taxon>
        <taxon>Methanosarcinales incertae sedis</taxon>
        <taxon>GOM Arc I cluster</taxon>
        <taxon>Candidatus Argoarchaeum</taxon>
    </lineage>
</organism>